<organism evidence="1">
    <name type="scientific">Amphimedon queenslandica</name>
    <name type="common">Sponge</name>
    <dbReference type="NCBI Taxonomy" id="400682"/>
    <lineage>
        <taxon>Eukaryota</taxon>
        <taxon>Metazoa</taxon>
        <taxon>Porifera</taxon>
        <taxon>Demospongiae</taxon>
        <taxon>Heteroscleromorpha</taxon>
        <taxon>Haplosclerida</taxon>
        <taxon>Niphatidae</taxon>
        <taxon>Amphimedon</taxon>
    </lineage>
</organism>
<name>A0A1X7TA23_AMPQE</name>
<sequence length="160" mass="18359">MYSVQKDGFRQMLKTFDNRYEIPDQSYFSRTAVPELYAITRRRVAEQVAAVRFFPSTTDLWSSIDLKPFINYTIQYVTNILELERLSLCTSYLPQDHTGEIFSDMLQATLEEWSLKSSQQVCITTDNAASITLAAENLGWTQLSCFGHNLHLTDVIGLWG</sequence>
<dbReference type="OrthoDB" id="1607513at2759"/>
<dbReference type="PANTHER" id="PTHR46481:SF9">
    <property type="entry name" value="ZINC FINGER BED DOMAIN-CONTAINING PROTEIN 1-LIKE"/>
    <property type="match status" value="1"/>
</dbReference>
<evidence type="ECO:0008006" key="2">
    <source>
        <dbReference type="Google" id="ProtNLM"/>
    </source>
</evidence>
<reference evidence="1" key="1">
    <citation type="submission" date="2017-05" db="UniProtKB">
        <authorList>
            <consortium name="EnsemblMetazoa"/>
        </authorList>
    </citation>
    <scope>IDENTIFICATION</scope>
</reference>
<evidence type="ECO:0000313" key="1">
    <source>
        <dbReference type="EnsemblMetazoa" id="Aqu2.1.11406_001"/>
    </source>
</evidence>
<dbReference type="InParanoid" id="A0A1X7TA23"/>
<dbReference type="STRING" id="400682.A0A1X7TA23"/>
<dbReference type="InterPro" id="IPR052035">
    <property type="entry name" value="ZnF_BED_domain_contain"/>
</dbReference>
<protein>
    <recommendedName>
        <fullName evidence="2">DUF659 domain-containing protein</fullName>
    </recommendedName>
</protein>
<accession>A0A1X7TA23</accession>
<dbReference type="SUPFAM" id="SSF53098">
    <property type="entry name" value="Ribonuclease H-like"/>
    <property type="match status" value="1"/>
</dbReference>
<dbReference type="InterPro" id="IPR012337">
    <property type="entry name" value="RNaseH-like_sf"/>
</dbReference>
<dbReference type="AlphaFoldDB" id="A0A1X7TA23"/>
<proteinExistence type="predicted"/>
<dbReference type="eggNOG" id="KOG1121">
    <property type="taxonomic scope" value="Eukaryota"/>
</dbReference>
<dbReference type="PANTHER" id="PTHR46481">
    <property type="entry name" value="ZINC FINGER BED DOMAIN-CONTAINING PROTEIN 4"/>
    <property type="match status" value="1"/>
</dbReference>
<dbReference type="EnsemblMetazoa" id="Aqu2.1.11406_001">
    <property type="protein sequence ID" value="Aqu2.1.11406_001"/>
    <property type="gene ID" value="Aqu2.1.11406"/>
</dbReference>